<dbReference type="NCBIfam" id="TIGR00051">
    <property type="entry name" value="YbgC/FadM family acyl-CoA thioesterase"/>
    <property type="match status" value="1"/>
</dbReference>
<dbReference type="Pfam" id="PF13279">
    <property type="entry name" value="4HBT_2"/>
    <property type="match status" value="1"/>
</dbReference>
<dbReference type="RefSeq" id="WP_186769949.1">
    <property type="nucleotide sequence ID" value="NZ_JACOMF010000006.1"/>
</dbReference>
<comment type="caution">
    <text evidence="3">The sequence shown here is derived from an EMBL/GenBank/DDBJ whole genome shotgun (WGS) entry which is preliminary data.</text>
</comment>
<proteinExistence type="inferred from homology"/>
<evidence type="ECO:0000256" key="1">
    <source>
        <dbReference type="ARBA" id="ARBA00005953"/>
    </source>
</evidence>
<dbReference type="InterPro" id="IPR029069">
    <property type="entry name" value="HotDog_dom_sf"/>
</dbReference>
<dbReference type="AlphaFoldDB" id="A0A9X0UCE3"/>
<dbReference type="EC" id="3.1.2.-" evidence="3"/>
<gene>
    <name evidence="3" type="ORF">H7965_07525</name>
</gene>
<dbReference type="InterPro" id="IPR050563">
    <property type="entry name" value="4-hydroxybenzoyl-CoA_TE"/>
</dbReference>
<dbReference type="Proteomes" id="UP000600101">
    <property type="component" value="Unassembled WGS sequence"/>
</dbReference>
<keyword evidence="4" id="KW-1185">Reference proteome</keyword>
<reference evidence="3" key="1">
    <citation type="submission" date="2020-08" db="EMBL/GenBank/DDBJ databases">
        <authorList>
            <person name="Hu Y."/>
            <person name="Nguyen S.V."/>
            <person name="Li F."/>
            <person name="Fanning S."/>
        </authorList>
    </citation>
    <scope>NUCLEOTIDE SEQUENCE</scope>
    <source>
        <strain evidence="3">SYSU D8009</strain>
    </source>
</reference>
<dbReference type="Gene3D" id="3.10.129.10">
    <property type="entry name" value="Hotdog Thioesterase"/>
    <property type="match status" value="1"/>
</dbReference>
<dbReference type="PIRSF" id="PIRSF003230">
    <property type="entry name" value="YbgC"/>
    <property type="match status" value="1"/>
</dbReference>
<dbReference type="PANTHER" id="PTHR31793">
    <property type="entry name" value="4-HYDROXYBENZOYL-COA THIOESTERASE FAMILY MEMBER"/>
    <property type="match status" value="1"/>
</dbReference>
<protein>
    <submittedName>
        <fullName evidence="3">YbgC/FadM family acyl-CoA thioesterase</fullName>
        <ecNumber evidence="3">3.1.2.-</ecNumber>
    </submittedName>
</protein>
<evidence type="ECO:0000256" key="2">
    <source>
        <dbReference type="ARBA" id="ARBA00022801"/>
    </source>
</evidence>
<comment type="similarity">
    <text evidence="1">Belongs to the 4-hydroxybenzoyl-CoA thioesterase family.</text>
</comment>
<dbReference type="FunFam" id="3.10.129.10:FF:000004">
    <property type="entry name" value="Tol-pal system-associated acyl-CoA thioesterase"/>
    <property type="match status" value="1"/>
</dbReference>
<sequence length="170" mass="19129">MSAPRGPNRPRPLAQAPDGPVHQYSLRVYFEDTDAGGMAYHANYLRWAERARTESLRAIGLPHQMMIELHNSILVVRRIEVEYWRPARLDDAILVETRVIAVKGVTLTLDQRVLRQDGTRIEEAPLAALRVELACLDRQALRPRRIPEPWRSALGAARGDTPGGVPGERV</sequence>
<dbReference type="CDD" id="cd00586">
    <property type="entry name" value="4HBT"/>
    <property type="match status" value="1"/>
</dbReference>
<accession>A0A9X0UCE3</accession>
<name>A0A9X0UCE3_9PROT</name>
<dbReference type="EMBL" id="JACOMF010000006">
    <property type="protein sequence ID" value="MBC4015174.1"/>
    <property type="molecule type" value="Genomic_DNA"/>
</dbReference>
<evidence type="ECO:0000313" key="3">
    <source>
        <dbReference type="EMBL" id="MBC4015174.1"/>
    </source>
</evidence>
<dbReference type="SUPFAM" id="SSF54637">
    <property type="entry name" value="Thioesterase/thiol ester dehydrase-isomerase"/>
    <property type="match status" value="1"/>
</dbReference>
<dbReference type="PANTHER" id="PTHR31793:SF37">
    <property type="entry name" value="ACYL-COA THIOESTER HYDROLASE YBGC"/>
    <property type="match status" value="1"/>
</dbReference>
<dbReference type="InterPro" id="IPR006684">
    <property type="entry name" value="YbgC/YbaW"/>
</dbReference>
<organism evidence="3 4">
    <name type="scientific">Siccirubricoccus deserti</name>
    <dbReference type="NCBI Taxonomy" id="2013562"/>
    <lineage>
        <taxon>Bacteria</taxon>
        <taxon>Pseudomonadati</taxon>
        <taxon>Pseudomonadota</taxon>
        <taxon>Alphaproteobacteria</taxon>
        <taxon>Acetobacterales</taxon>
        <taxon>Roseomonadaceae</taxon>
        <taxon>Siccirubricoccus</taxon>
    </lineage>
</organism>
<keyword evidence="2 3" id="KW-0378">Hydrolase</keyword>
<evidence type="ECO:0000313" key="4">
    <source>
        <dbReference type="Proteomes" id="UP000600101"/>
    </source>
</evidence>
<dbReference type="GO" id="GO:0047617">
    <property type="term" value="F:fatty acyl-CoA hydrolase activity"/>
    <property type="evidence" value="ECO:0007669"/>
    <property type="project" value="TreeGrafter"/>
</dbReference>